<dbReference type="EMBL" id="PSQE01000005">
    <property type="protein sequence ID" value="RHN54966.1"/>
    <property type="molecule type" value="Genomic_DNA"/>
</dbReference>
<evidence type="ECO:0000256" key="1">
    <source>
        <dbReference type="SAM" id="MobiDB-lite"/>
    </source>
</evidence>
<dbReference type="AlphaFoldDB" id="A0A396HNM3"/>
<evidence type="ECO:0000313" key="2">
    <source>
        <dbReference type="EMBL" id="RHN54966.1"/>
    </source>
</evidence>
<proteinExistence type="predicted"/>
<accession>A0A396HNM3</accession>
<dbReference type="Gramene" id="rna30079">
    <property type="protein sequence ID" value="RHN54966.1"/>
    <property type="gene ID" value="gene30079"/>
</dbReference>
<sequence length="44" mass="5100">MRNWWERGRKGSGTSDSQFGTRAGLHVERKGRVDYFLGEKSEKV</sequence>
<organism evidence="2">
    <name type="scientific">Medicago truncatula</name>
    <name type="common">Barrel medic</name>
    <name type="synonym">Medicago tribuloides</name>
    <dbReference type="NCBI Taxonomy" id="3880"/>
    <lineage>
        <taxon>Eukaryota</taxon>
        <taxon>Viridiplantae</taxon>
        <taxon>Streptophyta</taxon>
        <taxon>Embryophyta</taxon>
        <taxon>Tracheophyta</taxon>
        <taxon>Spermatophyta</taxon>
        <taxon>Magnoliopsida</taxon>
        <taxon>eudicotyledons</taxon>
        <taxon>Gunneridae</taxon>
        <taxon>Pentapetalae</taxon>
        <taxon>rosids</taxon>
        <taxon>fabids</taxon>
        <taxon>Fabales</taxon>
        <taxon>Fabaceae</taxon>
        <taxon>Papilionoideae</taxon>
        <taxon>50 kb inversion clade</taxon>
        <taxon>NPAAA clade</taxon>
        <taxon>Hologalegina</taxon>
        <taxon>IRL clade</taxon>
        <taxon>Trifolieae</taxon>
        <taxon>Medicago</taxon>
    </lineage>
</organism>
<dbReference type="Proteomes" id="UP000265566">
    <property type="component" value="Chromosome 5"/>
</dbReference>
<reference evidence="2" key="1">
    <citation type="journal article" date="2018" name="Nat. Plants">
        <title>Whole-genome landscape of Medicago truncatula symbiotic genes.</title>
        <authorList>
            <person name="Pecrix Y."/>
            <person name="Gamas P."/>
            <person name="Carrere S."/>
        </authorList>
    </citation>
    <scope>NUCLEOTIDE SEQUENCE</scope>
    <source>
        <tissue evidence="2">Leaves</tissue>
    </source>
</reference>
<name>A0A396HNM3_MEDTR</name>
<comment type="caution">
    <text evidence="2">The sequence shown here is derived from an EMBL/GenBank/DDBJ whole genome shotgun (WGS) entry which is preliminary data.</text>
</comment>
<feature type="region of interest" description="Disordered" evidence="1">
    <location>
        <begin position="1"/>
        <end position="23"/>
    </location>
</feature>
<gene>
    <name evidence="2" type="ORF">MtrunA17_Chr5g0412621</name>
</gene>
<protein>
    <submittedName>
        <fullName evidence="2">Uncharacterized protein</fullName>
    </submittedName>
</protein>